<evidence type="ECO:0008006" key="19">
    <source>
        <dbReference type="Google" id="ProtNLM"/>
    </source>
</evidence>
<dbReference type="GO" id="GO:0009279">
    <property type="term" value="C:cell outer membrane"/>
    <property type="evidence" value="ECO:0007669"/>
    <property type="project" value="UniProtKB-SubCell"/>
</dbReference>
<evidence type="ECO:0000259" key="15">
    <source>
        <dbReference type="Pfam" id="PF00593"/>
    </source>
</evidence>
<dbReference type="GO" id="GO:0006826">
    <property type="term" value="P:iron ion transport"/>
    <property type="evidence" value="ECO:0007669"/>
    <property type="project" value="UniProtKB-KW"/>
</dbReference>
<keyword evidence="10 11" id="KW-0998">Cell outer membrane</keyword>
<keyword evidence="3 11" id="KW-1134">Transmembrane beta strand</keyword>
<evidence type="ECO:0000256" key="13">
    <source>
        <dbReference type="SAM" id="MobiDB-lite"/>
    </source>
</evidence>
<evidence type="ECO:0000256" key="12">
    <source>
        <dbReference type="RuleBase" id="RU003357"/>
    </source>
</evidence>
<feature type="signal peptide" evidence="14">
    <location>
        <begin position="1"/>
        <end position="22"/>
    </location>
</feature>
<evidence type="ECO:0000313" key="18">
    <source>
        <dbReference type="Proteomes" id="UP000317894"/>
    </source>
</evidence>
<feature type="region of interest" description="Disordered" evidence="13">
    <location>
        <begin position="20"/>
        <end position="50"/>
    </location>
</feature>
<evidence type="ECO:0000256" key="9">
    <source>
        <dbReference type="ARBA" id="ARBA00023136"/>
    </source>
</evidence>
<evidence type="ECO:0000256" key="6">
    <source>
        <dbReference type="ARBA" id="ARBA00023004"/>
    </source>
</evidence>
<reference evidence="17 18" key="1">
    <citation type="submission" date="2019-07" db="EMBL/GenBank/DDBJ databases">
        <title>Novel species isolated from glacier.</title>
        <authorList>
            <person name="Liu Q."/>
            <person name="Xin Y.-H."/>
        </authorList>
    </citation>
    <scope>NUCLEOTIDE SEQUENCE [LARGE SCALE GENOMIC DNA]</scope>
    <source>
        <strain evidence="17 18">LB1R16</strain>
    </source>
</reference>
<evidence type="ECO:0000256" key="5">
    <source>
        <dbReference type="ARBA" id="ARBA00022692"/>
    </source>
</evidence>
<dbReference type="OrthoDB" id="7455607at2"/>
<dbReference type="Pfam" id="PF07715">
    <property type="entry name" value="Plug"/>
    <property type="match status" value="1"/>
</dbReference>
<evidence type="ECO:0000313" key="17">
    <source>
        <dbReference type="EMBL" id="TRW16755.1"/>
    </source>
</evidence>
<feature type="compositionally biased region" description="Pro residues" evidence="13">
    <location>
        <begin position="39"/>
        <end position="48"/>
    </location>
</feature>
<feature type="chain" id="PRO_5022032485" description="TonB-dependent receptor" evidence="14">
    <location>
        <begin position="23"/>
        <end position="729"/>
    </location>
</feature>
<evidence type="ECO:0000256" key="10">
    <source>
        <dbReference type="ARBA" id="ARBA00023237"/>
    </source>
</evidence>
<organism evidence="17 18">
    <name type="scientific">Glacieibacterium frigidum</name>
    <dbReference type="NCBI Taxonomy" id="2593303"/>
    <lineage>
        <taxon>Bacteria</taxon>
        <taxon>Pseudomonadati</taxon>
        <taxon>Pseudomonadota</taxon>
        <taxon>Alphaproteobacteria</taxon>
        <taxon>Sphingomonadales</taxon>
        <taxon>Sphingosinicellaceae</taxon>
        <taxon>Glacieibacterium</taxon>
    </lineage>
</organism>
<feature type="domain" description="TonB-dependent receptor-like beta-barrel" evidence="15">
    <location>
        <begin position="282"/>
        <end position="698"/>
    </location>
</feature>
<keyword evidence="6" id="KW-0408">Iron</keyword>
<evidence type="ECO:0000256" key="1">
    <source>
        <dbReference type="ARBA" id="ARBA00004571"/>
    </source>
</evidence>
<keyword evidence="5 11" id="KW-0812">Transmembrane</keyword>
<evidence type="ECO:0000256" key="4">
    <source>
        <dbReference type="ARBA" id="ARBA00022496"/>
    </source>
</evidence>
<dbReference type="PROSITE" id="PS52016">
    <property type="entry name" value="TONB_DEPENDENT_REC_3"/>
    <property type="match status" value="1"/>
</dbReference>
<dbReference type="SUPFAM" id="SSF56935">
    <property type="entry name" value="Porins"/>
    <property type="match status" value="1"/>
</dbReference>
<evidence type="ECO:0000256" key="11">
    <source>
        <dbReference type="PROSITE-ProRule" id="PRU01360"/>
    </source>
</evidence>
<comment type="subcellular location">
    <subcellularLocation>
        <location evidence="1 11">Cell outer membrane</location>
        <topology evidence="1 11">Multi-pass membrane protein</topology>
    </subcellularLocation>
</comment>
<dbReference type="InterPro" id="IPR039426">
    <property type="entry name" value="TonB-dep_rcpt-like"/>
</dbReference>
<gene>
    <name evidence="17" type="ORF">FMM06_00665</name>
</gene>
<dbReference type="RefSeq" id="WP_143554299.1">
    <property type="nucleotide sequence ID" value="NZ_VJWA01000001.1"/>
</dbReference>
<feature type="compositionally biased region" description="Low complexity" evidence="13">
    <location>
        <begin position="20"/>
        <end position="38"/>
    </location>
</feature>
<dbReference type="Pfam" id="PF00593">
    <property type="entry name" value="TonB_dep_Rec_b-barrel"/>
    <property type="match status" value="1"/>
</dbReference>
<dbReference type="PANTHER" id="PTHR32552:SF81">
    <property type="entry name" value="TONB-DEPENDENT OUTER MEMBRANE RECEPTOR"/>
    <property type="match status" value="1"/>
</dbReference>
<keyword evidence="9 11" id="KW-0472">Membrane</keyword>
<evidence type="ECO:0000259" key="16">
    <source>
        <dbReference type="Pfam" id="PF07715"/>
    </source>
</evidence>
<accession>A0A552UEW6</accession>
<comment type="similarity">
    <text evidence="11 12">Belongs to the TonB-dependent receptor family.</text>
</comment>
<dbReference type="InterPro" id="IPR000531">
    <property type="entry name" value="Beta-barrel_TonB"/>
</dbReference>
<evidence type="ECO:0000256" key="3">
    <source>
        <dbReference type="ARBA" id="ARBA00022452"/>
    </source>
</evidence>
<sequence length="729" mass="76032">MRNRLFAAAALTALAAPLAAQEAPAPAPASPTDAAAPATPAPPAPAEPAPDAVVLTPAEKLSTLTTTARQRAEPLATAPLSVSQIAPDDFRLRGTGTALPVLNTLPNTVAIRAPGPGGSTGIYVRGLGSSETLGGIEPAVTTFVDGIALPHAANDFGLFDISRIDVVRGSQGVLFGRNTSAGAIDVTLARPGDAIAGYAEGGYGQYGRALVRGSIDIPATAGIGVKLSGYYDDAQGVAYNTTTGERTNDADRAGLRGAVRFKLGESLTWNLAAAYMRDSGENGPSTDGRFAATGLRRDTDTVATASPFVGLVGGTKATRGLGVRTSTQLYTSHIDLDLGSATLSSITGFVDTTQRFTLDFGNGPARTGANVVLSDERRDRFSQEVRLAGTLAEGRFDYVAGAAYLDDSGTTDLAEVTTPGGVRADRLLRDETQAIAGYAQLGFALTPALRLSGGVRYTDEDRDFAVVDSRAACQALPRPATCLGNTLSTSNGVWTPHAGISFTPSDAVMLYASATRGYRSNGWNARATTSATLLSYAPERAWTYEAGARTRFLGDRVSVNVTGFWLDVRDAQAVDAFAQVQDAGKLRSRGGEIEVAAVPVKGLSLTGSAGYQDTKYRTSPLQAVYAPKLTASAGISYEYALPPRSGALIVPSLIARYRSKFDTVSFGAPETGSSVLVDGGLAVKTDDGNWTLGIECINCLDEDVVESRIGGVQILNSPRAWLIRARRVF</sequence>
<name>A0A552UEW6_9SPHN</name>
<evidence type="ECO:0000256" key="14">
    <source>
        <dbReference type="SAM" id="SignalP"/>
    </source>
</evidence>
<keyword evidence="18" id="KW-1185">Reference proteome</keyword>
<proteinExistence type="inferred from homology"/>
<keyword evidence="7" id="KW-0406">Ion transport</keyword>
<dbReference type="Proteomes" id="UP000317894">
    <property type="component" value="Unassembled WGS sequence"/>
</dbReference>
<comment type="caution">
    <text evidence="17">The sequence shown here is derived from an EMBL/GenBank/DDBJ whole genome shotgun (WGS) entry which is preliminary data.</text>
</comment>
<keyword evidence="14" id="KW-0732">Signal</keyword>
<dbReference type="InterPro" id="IPR036942">
    <property type="entry name" value="Beta-barrel_TonB_sf"/>
</dbReference>
<feature type="domain" description="TonB-dependent receptor plug" evidence="16">
    <location>
        <begin position="76"/>
        <end position="183"/>
    </location>
</feature>
<protein>
    <recommendedName>
        <fullName evidence="19">TonB-dependent receptor</fullName>
    </recommendedName>
</protein>
<dbReference type="AlphaFoldDB" id="A0A552UEW6"/>
<keyword evidence="4" id="KW-0410">Iron transport</keyword>
<evidence type="ECO:0000256" key="7">
    <source>
        <dbReference type="ARBA" id="ARBA00023065"/>
    </source>
</evidence>
<evidence type="ECO:0000256" key="2">
    <source>
        <dbReference type="ARBA" id="ARBA00022448"/>
    </source>
</evidence>
<keyword evidence="8 12" id="KW-0798">TonB box</keyword>
<evidence type="ECO:0000256" key="8">
    <source>
        <dbReference type="ARBA" id="ARBA00023077"/>
    </source>
</evidence>
<dbReference type="EMBL" id="VJWA01000001">
    <property type="protein sequence ID" value="TRW16755.1"/>
    <property type="molecule type" value="Genomic_DNA"/>
</dbReference>
<keyword evidence="2 11" id="KW-0813">Transport</keyword>
<dbReference type="Gene3D" id="2.40.170.20">
    <property type="entry name" value="TonB-dependent receptor, beta-barrel domain"/>
    <property type="match status" value="1"/>
</dbReference>
<dbReference type="InterPro" id="IPR012910">
    <property type="entry name" value="Plug_dom"/>
</dbReference>
<dbReference type="PANTHER" id="PTHR32552">
    <property type="entry name" value="FERRICHROME IRON RECEPTOR-RELATED"/>
    <property type="match status" value="1"/>
</dbReference>